<dbReference type="EMBL" id="CP013344">
    <property type="protein sequence ID" value="AMU88492.1"/>
    <property type="molecule type" value="Genomic_DNA"/>
</dbReference>
<feature type="chain" id="PRO_5042001153" description="TonB-dependent receptor" evidence="13">
    <location>
        <begin position="29"/>
        <end position="775"/>
    </location>
</feature>
<dbReference type="InterPro" id="IPR000531">
    <property type="entry name" value="Beta-barrel_TonB"/>
</dbReference>
<evidence type="ECO:0000256" key="5">
    <source>
        <dbReference type="ARBA" id="ARBA00022692"/>
    </source>
</evidence>
<feature type="domain" description="TonB-dependent receptor plug" evidence="15">
    <location>
        <begin position="67"/>
        <end position="175"/>
    </location>
</feature>
<dbReference type="SUPFAM" id="SSF56935">
    <property type="entry name" value="Porins"/>
    <property type="match status" value="1"/>
</dbReference>
<dbReference type="PANTHER" id="PTHR32552:SF81">
    <property type="entry name" value="TONB-DEPENDENT OUTER MEMBRANE RECEPTOR"/>
    <property type="match status" value="1"/>
</dbReference>
<evidence type="ECO:0008006" key="18">
    <source>
        <dbReference type="Google" id="ProtNLM"/>
    </source>
</evidence>
<evidence type="ECO:0000256" key="12">
    <source>
        <dbReference type="RuleBase" id="RU003357"/>
    </source>
</evidence>
<reference evidence="17" key="1">
    <citation type="submission" date="2015-11" db="EMBL/GenBank/DDBJ databases">
        <title>Complete genome sequence of a polyethylene-glycol degrader Sphingopyxis macrogoltabida 203N (NBRC 111659).</title>
        <authorList>
            <person name="Yoshiyuki O."/>
            <person name="Shouta N."/>
            <person name="Nagata Y."/>
            <person name="Numata M."/>
            <person name="Tsuchikane K."/>
            <person name="Hosoyama A."/>
            <person name="Yamazoe A."/>
            <person name="Tsuda M."/>
            <person name="Fujita N."/>
            <person name="Kawai F."/>
        </authorList>
    </citation>
    <scope>NUCLEOTIDE SEQUENCE [LARGE SCALE GENOMIC DNA]</scope>
    <source>
        <strain evidence="17">203N</strain>
    </source>
</reference>
<keyword evidence="13" id="KW-0732">Signal</keyword>
<evidence type="ECO:0000256" key="10">
    <source>
        <dbReference type="ARBA" id="ARBA00023237"/>
    </source>
</evidence>
<dbReference type="PANTHER" id="PTHR32552">
    <property type="entry name" value="FERRICHROME IRON RECEPTOR-RELATED"/>
    <property type="match status" value="1"/>
</dbReference>
<feature type="signal peptide" evidence="13">
    <location>
        <begin position="1"/>
        <end position="28"/>
    </location>
</feature>
<evidence type="ECO:0000256" key="11">
    <source>
        <dbReference type="PROSITE-ProRule" id="PRU01360"/>
    </source>
</evidence>
<evidence type="ECO:0000259" key="15">
    <source>
        <dbReference type="Pfam" id="PF07715"/>
    </source>
</evidence>
<dbReference type="GO" id="GO:0009279">
    <property type="term" value="C:cell outer membrane"/>
    <property type="evidence" value="ECO:0007669"/>
    <property type="project" value="UniProtKB-SubCell"/>
</dbReference>
<dbReference type="Pfam" id="PF00593">
    <property type="entry name" value="TonB_dep_Rec_b-barrel"/>
    <property type="match status" value="1"/>
</dbReference>
<evidence type="ECO:0000256" key="2">
    <source>
        <dbReference type="ARBA" id="ARBA00022448"/>
    </source>
</evidence>
<organism evidence="16 17">
    <name type="scientific">Sphingopyxis macrogoltabida</name>
    <name type="common">Sphingomonas macrogoltabidus</name>
    <dbReference type="NCBI Taxonomy" id="33050"/>
    <lineage>
        <taxon>Bacteria</taxon>
        <taxon>Pseudomonadati</taxon>
        <taxon>Pseudomonadota</taxon>
        <taxon>Alphaproteobacteria</taxon>
        <taxon>Sphingomonadales</taxon>
        <taxon>Sphingomonadaceae</taxon>
        <taxon>Sphingopyxis</taxon>
    </lineage>
</organism>
<accession>A0AAC8YYL8</accession>
<dbReference type="InterPro" id="IPR039426">
    <property type="entry name" value="TonB-dep_rcpt-like"/>
</dbReference>
<dbReference type="Pfam" id="PF07715">
    <property type="entry name" value="Plug"/>
    <property type="match status" value="1"/>
</dbReference>
<evidence type="ECO:0000256" key="4">
    <source>
        <dbReference type="ARBA" id="ARBA00022496"/>
    </source>
</evidence>
<keyword evidence="3 11" id="KW-1134">Transmembrane beta strand</keyword>
<evidence type="ECO:0000259" key="14">
    <source>
        <dbReference type="Pfam" id="PF00593"/>
    </source>
</evidence>
<reference evidence="16 17" key="2">
    <citation type="journal article" date="2016" name="Genome Announc.">
        <title>Complete Genome Sequence of Sphingopyxis macrogoltabida Strain 203N (NBRC 111659), a Polyethylene Glycol Degrader.</title>
        <authorList>
            <person name="Ohtsubo Y."/>
            <person name="Nonoyama S."/>
            <person name="Nagata Y."/>
            <person name="Numata M."/>
            <person name="Tsuchikane K."/>
            <person name="Hosoyama A."/>
            <person name="Yamazoe A."/>
            <person name="Tsuda M."/>
            <person name="Fujita N."/>
            <person name="Kawai F."/>
        </authorList>
    </citation>
    <scope>NUCLEOTIDE SEQUENCE [LARGE SCALE GENOMIC DNA]</scope>
    <source>
        <strain evidence="16 17">203N</strain>
    </source>
</reference>
<dbReference type="PROSITE" id="PS52016">
    <property type="entry name" value="TONB_DEPENDENT_REC_3"/>
    <property type="match status" value="1"/>
</dbReference>
<dbReference type="GO" id="GO:0006826">
    <property type="term" value="P:iron ion transport"/>
    <property type="evidence" value="ECO:0007669"/>
    <property type="project" value="UniProtKB-KW"/>
</dbReference>
<evidence type="ECO:0000256" key="9">
    <source>
        <dbReference type="ARBA" id="ARBA00023136"/>
    </source>
</evidence>
<proteinExistence type="inferred from homology"/>
<evidence type="ECO:0000313" key="17">
    <source>
        <dbReference type="Proteomes" id="UP000076088"/>
    </source>
</evidence>
<dbReference type="RefSeq" id="WP_145923364.1">
    <property type="nucleotide sequence ID" value="NZ_CP009429.1"/>
</dbReference>
<dbReference type="InterPro" id="IPR012910">
    <property type="entry name" value="Plug_dom"/>
</dbReference>
<name>A0AAC8YYL8_SPHMC</name>
<evidence type="ECO:0000256" key="13">
    <source>
        <dbReference type="SAM" id="SignalP"/>
    </source>
</evidence>
<comment type="subcellular location">
    <subcellularLocation>
        <location evidence="1 11">Cell outer membrane</location>
        <topology evidence="1 11">Multi-pass membrane protein</topology>
    </subcellularLocation>
</comment>
<evidence type="ECO:0000256" key="1">
    <source>
        <dbReference type="ARBA" id="ARBA00004571"/>
    </source>
</evidence>
<evidence type="ECO:0000256" key="6">
    <source>
        <dbReference type="ARBA" id="ARBA00023004"/>
    </source>
</evidence>
<dbReference type="Gene3D" id="2.40.170.20">
    <property type="entry name" value="TonB-dependent receptor, beta-barrel domain"/>
    <property type="match status" value="1"/>
</dbReference>
<keyword evidence="10 11" id="KW-0998">Cell outer membrane</keyword>
<sequence length="775" mass="84949">MVSMRHKARFLAGAMIPVFLGLSQTAHAAEAAESLATADAATVDVGAAEADAGEEIIVTGEKQETTLQRAPLAITAIGADRLAQSNVTQLIDMNGFVPGLTVANSGSFVRVVSIRGVGYEASDNLSAQPGTSFHIDGVYVVSPYALQQDFLDLKRVEVLRGPQGTVFGQSATGGIINAITEKPDMAKFSGSVQLELGNYDLVRGTATLNVPLTDTLAIRGTVQRYYHKGFAVQTGLAPSYGRYGLDDADRLSTKLSLLWEPSDSFSAQLTAQYFTADENGAAQKHVADPDPDPRRISQDYPNKYQLDFFLAYADLRYDLGFGTLKSLTSYQRTRNHNQIDVDRLNYASLGAYDVQPYWDNGVDAFSQEFNLTSNGNGPLSYIIGTYFLYQNLKQDILEYKGTDVSPTFNLILPLTFANYPYNLDYALNSRQKRYSYAAFAQGKYQFADRLSATIGLRFNHDKFKSSNSTLFDIFGPTVFAETSESALTGKAELDFELSDRNMVYVSVSRGYKPGGVSNNSTPLLVPLTYKSEHVWSYELGAKNRFADGRVTLNAAAFFYDYKNLQYQMEDPVPYQGGVSNVPKTRIWGAEAEAVVQVTDNLKLDGNVTYLGGKLVGDYITLDPSRAHAATVAAAALGYGPFDAYTINLRAQQTRNTNGNLPPKLPKWQGSIGATHTLELGSLGTLRSRAELIYRGKFQYRIFNDGARDVVPSYTQVNANFALTPHDSKLTIGLTLTNLFDNAGVASRYSNPFGSFTTSDMYIPPRQVIASVKYDF</sequence>
<dbReference type="CDD" id="cd01347">
    <property type="entry name" value="ligand_gated_channel"/>
    <property type="match status" value="1"/>
</dbReference>
<keyword evidence="4" id="KW-0410">Iron transport</keyword>
<keyword evidence="7" id="KW-0406">Ion transport</keyword>
<gene>
    <name evidence="16" type="ORF">ATM17_05470</name>
</gene>
<feature type="domain" description="TonB-dependent receptor-like beta-barrel" evidence="14">
    <location>
        <begin position="272"/>
        <end position="738"/>
    </location>
</feature>
<dbReference type="InterPro" id="IPR036942">
    <property type="entry name" value="Beta-barrel_TonB_sf"/>
</dbReference>
<comment type="similarity">
    <text evidence="11 12">Belongs to the TonB-dependent receptor family.</text>
</comment>
<evidence type="ECO:0000256" key="7">
    <source>
        <dbReference type="ARBA" id="ARBA00023065"/>
    </source>
</evidence>
<evidence type="ECO:0000313" key="16">
    <source>
        <dbReference type="EMBL" id="AMU88492.1"/>
    </source>
</evidence>
<keyword evidence="8 12" id="KW-0798">TonB box</keyword>
<keyword evidence="6" id="KW-0408">Iron</keyword>
<keyword evidence="17" id="KW-1185">Reference proteome</keyword>
<evidence type="ECO:0000256" key="8">
    <source>
        <dbReference type="ARBA" id="ARBA00023077"/>
    </source>
</evidence>
<protein>
    <recommendedName>
        <fullName evidence="18">TonB-dependent receptor</fullName>
    </recommendedName>
</protein>
<keyword evidence="2 11" id="KW-0813">Transport</keyword>
<evidence type="ECO:0000256" key="3">
    <source>
        <dbReference type="ARBA" id="ARBA00022452"/>
    </source>
</evidence>
<dbReference type="AlphaFoldDB" id="A0AAC8YYL8"/>
<keyword evidence="5 11" id="KW-0812">Transmembrane</keyword>
<keyword evidence="9 11" id="KW-0472">Membrane</keyword>
<dbReference type="Proteomes" id="UP000076088">
    <property type="component" value="Chromosome"/>
</dbReference>